<dbReference type="EMBL" id="LXQA010062142">
    <property type="protein sequence ID" value="MCI06531.1"/>
    <property type="molecule type" value="Genomic_DNA"/>
</dbReference>
<protein>
    <submittedName>
        <fullName evidence="1">Uncharacterized protein</fullName>
    </submittedName>
</protein>
<comment type="caution">
    <text evidence="1">The sequence shown here is derived from an EMBL/GenBank/DDBJ whole genome shotgun (WGS) entry which is preliminary data.</text>
</comment>
<evidence type="ECO:0000313" key="1">
    <source>
        <dbReference type="EMBL" id="MCI06531.1"/>
    </source>
</evidence>
<dbReference type="Proteomes" id="UP000265520">
    <property type="component" value="Unassembled WGS sequence"/>
</dbReference>
<dbReference type="AlphaFoldDB" id="A0A392P398"/>
<accession>A0A392P398</accession>
<evidence type="ECO:0000313" key="2">
    <source>
        <dbReference type="Proteomes" id="UP000265520"/>
    </source>
</evidence>
<sequence>TVSDELAVASGWRVRGERACSGSGITHHSGHTF</sequence>
<reference evidence="1 2" key="1">
    <citation type="journal article" date="2018" name="Front. Plant Sci.">
        <title>Red Clover (Trifolium pratense) and Zigzag Clover (T. medium) - A Picture of Genomic Similarities and Differences.</title>
        <authorList>
            <person name="Dluhosova J."/>
            <person name="Istvanek J."/>
            <person name="Nedelnik J."/>
            <person name="Repkova J."/>
        </authorList>
    </citation>
    <scope>NUCLEOTIDE SEQUENCE [LARGE SCALE GENOMIC DNA]</scope>
    <source>
        <strain evidence="2">cv. 10/8</strain>
        <tissue evidence="1">Leaf</tissue>
    </source>
</reference>
<keyword evidence="2" id="KW-1185">Reference proteome</keyword>
<name>A0A392P398_9FABA</name>
<proteinExistence type="predicted"/>
<feature type="non-terminal residue" evidence="1">
    <location>
        <position position="1"/>
    </location>
</feature>
<organism evidence="1 2">
    <name type="scientific">Trifolium medium</name>
    <dbReference type="NCBI Taxonomy" id="97028"/>
    <lineage>
        <taxon>Eukaryota</taxon>
        <taxon>Viridiplantae</taxon>
        <taxon>Streptophyta</taxon>
        <taxon>Embryophyta</taxon>
        <taxon>Tracheophyta</taxon>
        <taxon>Spermatophyta</taxon>
        <taxon>Magnoliopsida</taxon>
        <taxon>eudicotyledons</taxon>
        <taxon>Gunneridae</taxon>
        <taxon>Pentapetalae</taxon>
        <taxon>rosids</taxon>
        <taxon>fabids</taxon>
        <taxon>Fabales</taxon>
        <taxon>Fabaceae</taxon>
        <taxon>Papilionoideae</taxon>
        <taxon>50 kb inversion clade</taxon>
        <taxon>NPAAA clade</taxon>
        <taxon>Hologalegina</taxon>
        <taxon>IRL clade</taxon>
        <taxon>Trifolieae</taxon>
        <taxon>Trifolium</taxon>
    </lineage>
</organism>